<dbReference type="GO" id="GO:0005886">
    <property type="term" value="C:plasma membrane"/>
    <property type="evidence" value="ECO:0007669"/>
    <property type="project" value="UniProtKB-SubCell"/>
</dbReference>
<dbReference type="Gene3D" id="1.10.3720.10">
    <property type="entry name" value="MetI-like"/>
    <property type="match status" value="2"/>
</dbReference>
<dbReference type="AlphaFoldDB" id="A0A917LG85"/>
<evidence type="ECO:0000313" key="9">
    <source>
        <dbReference type="Proteomes" id="UP000616608"/>
    </source>
</evidence>
<evidence type="ECO:0000256" key="5">
    <source>
        <dbReference type="ARBA" id="ARBA00023136"/>
    </source>
</evidence>
<evidence type="ECO:0000259" key="7">
    <source>
        <dbReference type="PROSITE" id="PS50928"/>
    </source>
</evidence>
<dbReference type="PANTHER" id="PTHR43496">
    <property type="entry name" value="PROTEIN LPLB"/>
    <property type="match status" value="1"/>
</dbReference>
<evidence type="ECO:0000256" key="1">
    <source>
        <dbReference type="ARBA" id="ARBA00004141"/>
    </source>
</evidence>
<sequence length="516" mass="58062">MVAFQSMRFGAHYTFQNYSELLQNSAFLQAFLNSLIVSSCAALITTIIAFLLAYTMHFTKVNKGLRFFIQTSVTLPMLLPTITYGFVLIYAFGNQGTLTQLLGSPPFSIYGFNGLLIGYILYTLPIAYVLMNNAMLYIDKQYLTVSYLMHDRPLRRFYHAVLRPMLTTIGAAFILTFILSFTDFGIPASVGGEYEVVAMSLYRAMLGAIVRFEQGAAIAIMMLIPAVIGILLLAYLQRYQVAFKNNKQVALIPSATRDIAFSVFSSVVAICIVAIFAVLLIVPFTMGYPYDLTFTLTHVKAVFMQSELLQDYRNSIIVASITALLGTLLALLAALLNTRTPLKTRRIFDWFSILTNTVPGMVLGLSYLFLFNDSTLKGTILIIVLCNIVHFFTTPYTMAKNALQKMDHTWEVTGQLMQDTWFATIRRVVLPNMKATIFQMLNYYFLNAMVTVSGVIFIVSTETMLVSTRIKELQHFAKYTDIFILSLFILVTNLLVKLVLDYLSTKGSRQNNENES</sequence>
<feature type="transmembrane region" description="Helical" evidence="6">
    <location>
        <begin position="157"/>
        <end position="181"/>
    </location>
</feature>
<dbReference type="CDD" id="cd06261">
    <property type="entry name" value="TM_PBP2"/>
    <property type="match status" value="2"/>
</dbReference>
<organism evidence="8 9">
    <name type="scientific">Lysinibacillus alkalisoli</name>
    <dbReference type="NCBI Taxonomy" id="1911548"/>
    <lineage>
        <taxon>Bacteria</taxon>
        <taxon>Bacillati</taxon>
        <taxon>Bacillota</taxon>
        <taxon>Bacilli</taxon>
        <taxon>Bacillales</taxon>
        <taxon>Bacillaceae</taxon>
        <taxon>Lysinibacillus</taxon>
    </lineage>
</organism>
<dbReference type="InterPro" id="IPR035906">
    <property type="entry name" value="MetI-like_sf"/>
</dbReference>
<keyword evidence="4 6" id="KW-1133">Transmembrane helix</keyword>
<dbReference type="PANTHER" id="PTHR43496:SF1">
    <property type="entry name" value="POLYGALACTURONAN_RHAMNOGALACTURONAN TRANSPORT SYSTEM PERMEASE PROTEIN YTEP"/>
    <property type="match status" value="1"/>
</dbReference>
<feature type="transmembrane region" description="Helical" evidence="6">
    <location>
        <begin position="376"/>
        <end position="396"/>
    </location>
</feature>
<keyword evidence="9" id="KW-1185">Reference proteome</keyword>
<dbReference type="EMBL" id="BMJT01000004">
    <property type="protein sequence ID" value="GGG20538.1"/>
    <property type="molecule type" value="Genomic_DNA"/>
</dbReference>
<feature type="transmembrane region" description="Helical" evidence="6">
    <location>
        <begin position="30"/>
        <end position="55"/>
    </location>
</feature>
<evidence type="ECO:0000256" key="2">
    <source>
        <dbReference type="ARBA" id="ARBA00022448"/>
    </source>
</evidence>
<feature type="transmembrane region" description="Helical" evidence="6">
    <location>
        <begin position="348"/>
        <end position="370"/>
    </location>
</feature>
<feature type="domain" description="ABC transmembrane type-1" evidence="7">
    <location>
        <begin position="312"/>
        <end position="500"/>
    </location>
</feature>
<protein>
    <submittedName>
        <fullName evidence="8">Phosphonate ABC transporter permease</fullName>
    </submittedName>
</protein>
<keyword evidence="5 6" id="KW-0472">Membrane</keyword>
<feature type="transmembrane region" description="Helical" evidence="6">
    <location>
        <begin position="479"/>
        <end position="500"/>
    </location>
</feature>
<evidence type="ECO:0000256" key="3">
    <source>
        <dbReference type="ARBA" id="ARBA00022692"/>
    </source>
</evidence>
<dbReference type="SUPFAM" id="SSF161098">
    <property type="entry name" value="MetI-like"/>
    <property type="match status" value="2"/>
</dbReference>
<feature type="transmembrane region" description="Helical" evidence="6">
    <location>
        <begin position="259"/>
        <end position="282"/>
    </location>
</feature>
<comment type="subcellular location">
    <subcellularLocation>
        <location evidence="6">Cell membrane</location>
        <topology evidence="6">Multi-pass membrane protein</topology>
    </subcellularLocation>
    <subcellularLocation>
        <location evidence="1">Membrane</location>
        <topology evidence="1">Multi-pass membrane protein</topology>
    </subcellularLocation>
</comment>
<evidence type="ECO:0000313" key="8">
    <source>
        <dbReference type="EMBL" id="GGG20538.1"/>
    </source>
</evidence>
<keyword evidence="2 6" id="KW-0813">Transport</keyword>
<feature type="transmembrane region" description="Helical" evidence="6">
    <location>
        <begin position="67"/>
        <end position="92"/>
    </location>
</feature>
<proteinExistence type="inferred from homology"/>
<dbReference type="InterPro" id="IPR000515">
    <property type="entry name" value="MetI-like"/>
</dbReference>
<feature type="transmembrane region" description="Helical" evidence="6">
    <location>
        <begin position="441"/>
        <end position="459"/>
    </location>
</feature>
<feature type="domain" description="ABC transmembrane type-1" evidence="7">
    <location>
        <begin position="31"/>
        <end position="233"/>
    </location>
</feature>
<dbReference type="GO" id="GO:0055085">
    <property type="term" value="P:transmembrane transport"/>
    <property type="evidence" value="ECO:0007669"/>
    <property type="project" value="InterPro"/>
</dbReference>
<dbReference type="PROSITE" id="PS50928">
    <property type="entry name" value="ABC_TM1"/>
    <property type="match status" value="2"/>
</dbReference>
<evidence type="ECO:0000256" key="4">
    <source>
        <dbReference type="ARBA" id="ARBA00022989"/>
    </source>
</evidence>
<accession>A0A917LG85</accession>
<dbReference type="Proteomes" id="UP000616608">
    <property type="component" value="Unassembled WGS sequence"/>
</dbReference>
<feature type="transmembrane region" description="Helical" evidence="6">
    <location>
        <begin position="215"/>
        <end position="238"/>
    </location>
</feature>
<reference evidence="8" key="2">
    <citation type="submission" date="2020-09" db="EMBL/GenBank/DDBJ databases">
        <authorList>
            <person name="Sun Q."/>
            <person name="Zhou Y."/>
        </authorList>
    </citation>
    <scope>NUCLEOTIDE SEQUENCE</scope>
    <source>
        <strain evidence="8">CGMCC 1.15760</strain>
    </source>
</reference>
<comment type="caution">
    <text evidence="8">The sequence shown here is derived from an EMBL/GenBank/DDBJ whole genome shotgun (WGS) entry which is preliminary data.</text>
</comment>
<reference evidence="8" key="1">
    <citation type="journal article" date="2014" name="Int. J. Syst. Evol. Microbiol.">
        <title>Complete genome sequence of Corynebacterium casei LMG S-19264T (=DSM 44701T), isolated from a smear-ripened cheese.</title>
        <authorList>
            <consortium name="US DOE Joint Genome Institute (JGI-PGF)"/>
            <person name="Walter F."/>
            <person name="Albersmeier A."/>
            <person name="Kalinowski J."/>
            <person name="Ruckert C."/>
        </authorList>
    </citation>
    <scope>NUCLEOTIDE SEQUENCE</scope>
    <source>
        <strain evidence="8">CGMCC 1.15760</strain>
    </source>
</reference>
<keyword evidence="3 6" id="KW-0812">Transmembrane</keyword>
<evidence type="ECO:0000256" key="6">
    <source>
        <dbReference type="RuleBase" id="RU363032"/>
    </source>
</evidence>
<comment type="similarity">
    <text evidence="6">Belongs to the binding-protein-dependent transport system permease family.</text>
</comment>
<gene>
    <name evidence="8" type="ORF">GCM10007425_13720</name>
</gene>
<dbReference type="Pfam" id="PF00528">
    <property type="entry name" value="BPD_transp_1"/>
    <property type="match status" value="2"/>
</dbReference>
<feature type="transmembrane region" description="Helical" evidence="6">
    <location>
        <begin position="316"/>
        <end position="336"/>
    </location>
</feature>
<feature type="transmembrane region" description="Helical" evidence="6">
    <location>
        <begin position="112"/>
        <end position="136"/>
    </location>
</feature>
<name>A0A917LG85_9BACI</name>